<accession>A0A6M3M8C6</accession>
<proteinExistence type="predicted"/>
<name>A0A6M3M8C6_9ZZZZ</name>
<reference evidence="1" key="1">
    <citation type="submission" date="2020-03" db="EMBL/GenBank/DDBJ databases">
        <title>The deep terrestrial virosphere.</title>
        <authorList>
            <person name="Holmfeldt K."/>
            <person name="Nilsson E."/>
            <person name="Simone D."/>
            <person name="Lopez-Fernandez M."/>
            <person name="Wu X."/>
            <person name="de Brujin I."/>
            <person name="Lundin D."/>
            <person name="Andersson A."/>
            <person name="Bertilsson S."/>
            <person name="Dopson M."/>
        </authorList>
    </citation>
    <scope>NUCLEOTIDE SEQUENCE</scope>
    <source>
        <strain evidence="1">MM171A00145</strain>
    </source>
</reference>
<evidence type="ECO:0000313" key="1">
    <source>
        <dbReference type="EMBL" id="QJB01159.1"/>
    </source>
</evidence>
<sequence length="99" mass="10919">MKAQDPAAMEVRKAHVKETRRLLLRDDAYIPWLEAELFDACNELDKQTARTAELGSNIREMAKAVHAQANAIDGAMPSHATGMRSAARAFLALVDEVDL</sequence>
<dbReference type="AlphaFoldDB" id="A0A6M3M8C6"/>
<organism evidence="1">
    <name type="scientific">viral metagenome</name>
    <dbReference type="NCBI Taxonomy" id="1070528"/>
    <lineage>
        <taxon>unclassified sequences</taxon>
        <taxon>metagenomes</taxon>
        <taxon>organismal metagenomes</taxon>
    </lineage>
</organism>
<dbReference type="EMBL" id="MT143705">
    <property type="protein sequence ID" value="QJB01159.1"/>
    <property type="molecule type" value="Genomic_DNA"/>
</dbReference>
<gene>
    <name evidence="1" type="ORF">MM171A00145_0096</name>
</gene>
<protein>
    <submittedName>
        <fullName evidence="1">Uncharacterized protein</fullName>
    </submittedName>
</protein>